<dbReference type="PROSITE" id="PS50159">
    <property type="entry name" value="RIBOSOMAL_S13_2"/>
    <property type="match status" value="1"/>
</dbReference>
<sequence length="130" mass="15340">MIRILGVYLPENKKILYALTLIYGIGISRATQIIKSAKIESSLKVYELKIKQINLLRQVLSKYTLLENNLKRSTNLNIRRLIEIKSYRGRRHIKRLPVRGQRTKTNASRKKKIKKTMFKKVNAKKNIYKK</sequence>
<keyword evidence="3 4" id="KW-0687">Ribonucleoprotein</keyword>
<reference evidence="5" key="1">
    <citation type="submission" date="2018-02" db="EMBL/GenBank/DDBJ databases">
        <title>Evolution and diversity of non-photosynthetic diatom plastid genomes.</title>
        <authorList>
            <person name="Kamikawa R."/>
            <person name="Ishii K."/>
        </authorList>
    </citation>
    <scope>NUCLEOTIDE SEQUENCE</scope>
    <source>
        <strain evidence="5">NIES 3576</strain>
    </source>
</reference>
<proteinExistence type="inferred from homology"/>
<dbReference type="PIRSF" id="PIRSF002134">
    <property type="entry name" value="Ribosomal_S13"/>
    <property type="match status" value="1"/>
</dbReference>
<dbReference type="HAMAP" id="MF_01315">
    <property type="entry name" value="Ribosomal_uS13"/>
    <property type="match status" value="1"/>
</dbReference>
<dbReference type="GO" id="GO:0006412">
    <property type="term" value="P:translation"/>
    <property type="evidence" value="ECO:0007669"/>
    <property type="project" value="InterPro"/>
</dbReference>
<dbReference type="InterPro" id="IPR027437">
    <property type="entry name" value="Rbsml_uS13_C"/>
</dbReference>
<keyword evidence="2 4" id="KW-0689">Ribosomal protein</keyword>
<dbReference type="FunFam" id="1.10.8.50:FF:000001">
    <property type="entry name" value="30S ribosomal protein S13"/>
    <property type="match status" value="1"/>
</dbReference>
<protein>
    <submittedName>
        <fullName evidence="5">Ribosomal protein S13</fullName>
    </submittedName>
</protein>
<dbReference type="AlphaFoldDB" id="A0A2Z5ZAP7"/>
<dbReference type="GO" id="GO:0015935">
    <property type="term" value="C:small ribosomal subunit"/>
    <property type="evidence" value="ECO:0007669"/>
    <property type="project" value="TreeGrafter"/>
</dbReference>
<evidence type="ECO:0000256" key="4">
    <source>
        <dbReference type="RuleBase" id="RU003830"/>
    </source>
</evidence>
<dbReference type="GO" id="GO:0003735">
    <property type="term" value="F:structural constituent of ribosome"/>
    <property type="evidence" value="ECO:0007669"/>
    <property type="project" value="InterPro"/>
</dbReference>
<dbReference type="GO" id="GO:0005739">
    <property type="term" value="C:mitochondrion"/>
    <property type="evidence" value="ECO:0007669"/>
    <property type="project" value="TreeGrafter"/>
</dbReference>
<evidence type="ECO:0000256" key="1">
    <source>
        <dbReference type="ARBA" id="ARBA00008080"/>
    </source>
</evidence>
<dbReference type="PANTHER" id="PTHR10871:SF1">
    <property type="entry name" value="SMALL RIBOSOMAL SUBUNIT PROTEIN US13M"/>
    <property type="match status" value="1"/>
</dbReference>
<keyword evidence="5" id="KW-0934">Plastid</keyword>
<evidence type="ECO:0000256" key="3">
    <source>
        <dbReference type="ARBA" id="ARBA00023274"/>
    </source>
</evidence>
<accession>A0A2Z5ZAP7</accession>
<dbReference type="EMBL" id="AP018508">
    <property type="protein sequence ID" value="BBC77672.1"/>
    <property type="molecule type" value="Genomic_DNA"/>
</dbReference>
<name>A0A2Z5ZAP7_9STRA</name>
<dbReference type="InterPro" id="IPR001892">
    <property type="entry name" value="Ribosomal_uS13"/>
</dbReference>
<evidence type="ECO:0000313" key="5">
    <source>
        <dbReference type="EMBL" id="BBC77672.1"/>
    </source>
</evidence>
<dbReference type="GO" id="GO:0003723">
    <property type="term" value="F:RNA binding"/>
    <property type="evidence" value="ECO:0007669"/>
    <property type="project" value="InterPro"/>
</dbReference>
<dbReference type="Gene3D" id="1.10.8.50">
    <property type="match status" value="1"/>
</dbReference>
<dbReference type="Gene3D" id="4.10.910.10">
    <property type="entry name" value="30s ribosomal protein s13, domain 2"/>
    <property type="match status" value="1"/>
</dbReference>
<gene>
    <name evidence="5" type="primary">rps13</name>
</gene>
<comment type="similarity">
    <text evidence="1 4">Belongs to the universal ribosomal protein uS13 family.</text>
</comment>
<evidence type="ECO:0000256" key="2">
    <source>
        <dbReference type="ARBA" id="ARBA00022980"/>
    </source>
</evidence>
<dbReference type="InterPro" id="IPR010979">
    <property type="entry name" value="Ribosomal_uS13-like_H2TH"/>
</dbReference>
<organism evidence="5">
    <name type="scientific">Nitzschia sp. NIES-3576</name>
    <dbReference type="NCBI Taxonomy" id="2083273"/>
    <lineage>
        <taxon>Eukaryota</taxon>
        <taxon>Sar</taxon>
        <taxon>Stramenopiles</taxon>
        <taxon>Ochrophyta</taxon>
        <taxon>Bacillariophyta</taxon>
        <taxon>Bacillariophyceae</taxon>
        <taxon>Bacillariophycidae</taxon>
        <taxon>Bacillariales</taxon>
        <taxon>Bacillariaceae</taxon>
        <taxon>Nitzschia</taxon>
    </lineage>
</organism>
<dbReference type="SUPFAM" id="SSF46946">
    <property type="entry name" value="S13-like H2TH domain"/>
    <property type="match status" value="1"/>
</dbReference>
<geneLocation type="plastid" evidence="5"/>
<dbReference type="Pfam" id="PF00416">
    <property type="entry name" value="Ribosomal_S13"/>
    <property type="match status" value="1"/>
</dbReference>
<dbReference type="PANTHER" id="PTHR10871">
    <property type="entry name" value="30S RIBOSOMAL PROTEIN S13/40S RIBOSOMAL PROTEIN S18"/>
    <property type="match status" value="1"/>
</dbReference>